<comment type="caution">
    <text evidence="1">The sequence shown here is derived from an EMBL/GenBank/DDBJ whole genome shotgun (WGS) entry which is preliminary data.</text>
</comment>
<dbReference type="RefSeq" id="WP_165992112.1">
    <property type="nucleotide sequence ID" value="NZ_JAMYZY010000019.1"/>
</dbReference>
<accession>A0ABT1F4C6</accession>
<name>A0ABT1F4C6_9PROT</name>
<organism evidence="1 2">
    <name type="scientific">Acetobacter lambici</name>
    <dbReference type="NCBI Taxonomy" id="1332824"/>
    <lineage>
        <taxon>Bacteria</taxon>
        <taxon>Pseudomonadati</taxon>
        <taxon>Pseudomonadota</taxon>
        <taxon>Alphaproteobacteria</taxon>
        <taxon>Acetobacterales</taxon>
        <taxon>Acetobacteraceae</taxon>
        <taxon>Acetobacter</taxon>
    </lineage>
</organism>
<gene>
    <name evidence="1" type="ORF">NKW50_10340</name>
</gene>
<proteinExistence type="predicted"/>
<dbReference type="Proteomes" id="UP001523528">
    <property type="component" value="Unassembled WGS sequence"/>
</dbReference>
<dbReference type="EMBL" id="JAMYZZ010000019">
    <property type="protein sequence ID" value="MCP1258988.1"/>
    <property type="molecule type" value="Genomic_DNA"/>
</dbReference>
<evidence type="ECO:0000313" key="1">
    <source>
        <dbReference type="EMBL" id="MCP1258988.1"/>
    </source>
</evidence>
<evidence type="ECO:0008006" key="3">
    <source>
        <dbReference type="Google" id="ProtNLM"/>
    </source>
</evidence>
<sequence length="63" mass="6960">MNNSDILGLYVQGRLTKNILINIINLKSVLSSIDNGNIPSDEYMKALMASLFPEPQDQEQGHG</sequence>
<evidence type="ECO:0000313" key="2">
    <source>
        <dbReference type="Proteomes" id="UP001523528"/>
    </source>
</evidence>
<reference evidence="1 2" key="1">
    <citation type="submission" date="2022-06" db="EMBL/GenBank/DDBJ databases">
        <title>Acetobacer genomes from food samples.</title>
        <authorList>
            <person name="Sombolestani A."/>
        </authorList>
    </citation>
    <scope>NUCLEOTIDE SEQUENCE [LARGE SCALE GENOMIC DNA]</scope>
    <source>
        <strain evidence="1 2">R-83285</strain>
    </source>
</reference>
<keyword evidence="2" id="KW-1185">Reference proteome</keyword>
<protein>
    <recommendedName>
        <fullName evidence="3">Transposase</fullName>
    </recommendedName>
</protein>